<dbReference type="GO" id="GO:0005634">
    <property type="term" value="C:nucleus"/>
    <property type="evidence" value="ECO:0007669"/>
    <property type="project" value="TreeGrafter"/>
</dbReference>
<dbReference type="GO" id="GO:0016829">
    <property type="term" value="F:lyase activity"/>
    <property type="evidence" value="ECO:0007669"/>
    <property type="project" value="UniProtKB-KW"/>
</dbReference>
<name>A0A161HM91_9ASCO</name>
<dbReference type="PANTHER" id="PTHR13522">
    <property type="entry name" value="U6 SNRNA PHOSPHODIESTERASE 1"/>
    <property type="match status" value="1"/>
</dbReference>
<keyword evidence="8" id="KW-1185">Reference proteome</keyword>
<dbReference type="OrthoDB" id="49151at2759"/>
<sequence length="224" mass="25096">MSSDPSFHGGRTRTYEHVPGKWPSHVYLEWIPDHSQFTVLKDVVEYLTSSENSNGGDIVSLLETDLGVKLPLHISLSETLMLDTAQKDPFLKAVTEYFENKSAIDVTLDPSVKVLHNKTRTRRFLSLQAKDRAENLAKWTKDIDTIAYSFCQTGLIATDTPHISIASIDGPIENTTATIVDGSSDHHLLPRHVSKPVSSLVIHLDEVKLRIGRDVHILNLKHRD</sequence>
<dbReference type="KEGG" id="slb:AWJ20_2344"/>
<evidence type="ECO:0000313" key="7">
    <source>
        <dbReference type="EMBL" id="ANB14737.1"/>
    </source>
</evidence>
<proteinExistence type="predicted"/>
<dbReference type="PANTHER" id="PTHR13522:SF3">
    <property type="entry name" value="U6 SNRNA PHOSPHODIESTERASE 1"/>
    <property type="match status" value="1"/>
</dbReference>
<evidence type="ECO:0000256" key="5">
    <source>
        <dbReference type="ARBA" id="ARBA00029543"/>
    </source>
</evidence>
<dbReference type="GO" id="GO:0034477">
    <property type="term" value="P:U6 snRNA 3'-end processing"/>
    <property type="evidence" value="ECO:0007669"/>
    <property type="project" value="InterPro"/>
</dbReference>
<evidence type="ECO:0000256" key="3">
    <source>
        <dbReference type="ARBA" id="ARBA00023239"/>
    </source>
</evidence>
<protein>
    <recommendedName>
        <fullName evidence="5">U6 snRNA phosphodiesterase 1</fullName>
    </recommendedName>
    <alternativeName>
        <fullName evidence="6">3'-5' RNA exonuclease USB1</fullName>
    </alternativeName>
</protein>
<keyword evidence="3" id="KW-0456">Lyase</keyword>
<dbReference type="EMBL" id="CP014503">
    <property type="protein sequence ID" value="ANB14737.1"/>
    <property type="molecule type" value="Genomic_DNA"/>
</dbReference>
<evidence type="ECO:0000256" key="6">
    <source>
        <dbReference type="ARBA" id="ARBA00030030"/>
    </source>
</evidence>
<dbReference type="Gene3D" id="3.90.1140.10">
    <property type="entry name" value="Cyclic phosphodiesterase"/>
    <property type="match status" value="1"/>
</dbReference>
<dbReference type="InterPro" id="IPR027521">
    <property type="entry name" value="Usb1"/>
</dbReference>
<evidence type="ECO:0000256" key="2">
    <source>
        <dbReference type="ARBA" id="ARBA00022801"/>
    </source>
</evidence>
<dbReference type="Pfam" id="PF09749">
    <property type="entry name" value="HVSL"/>
    <property type="match status" value="1"/>
</dbReference>
<accession>A0A161HM91</accession>
<evidence type="ECO:0000256" key="4">
    <source>
        <dbReference type="ARBA" id="ARBA00023242"/>
    </source>
</evidence>
<keyword evidence="2" id="KW-0378">Hydrolase</keyword>
<keyword evidence="1" id="KW-0540">Nuclease</keyword>
<evidence type="ECO:0000256" key="1">
    <source>
        <dbReference type="ARBA" id="ARBA00022722"/>
    </source>
</evidence>
<evidence type="ECO:0000313" key="8">
    <source>
        <dbReference type="Proteomes" id="UP000189580"/>
    </source>
</evidence>
<dbReference type="GO" id="GO:0000175">
    <property type="term" value="F:3'-5'-RNA exonuclease activity"/>
    <property type="evidence" value="ECO:0007669"/>
    <property type="project" value="TreeGrafter"/>
</dbReference>
<dbReference type="AlphaFoldDB" id="A0A161HM91"/>
<dbReference type="RefSeq" id="XP_018737214.1">
    <property type="nucleotide sequence ID" value="XM_018879282.1"/>
</dbReference>
<gene>
    <name evidence="7" type="ORF">AWJ20_2344</name>
</gene>
<organism evidence="7 8">
    <name type="scientific">Sugiyamaella lignohabitans</name>
    <dbReference type="NCBI Taxonomy" id="796027"/>
    <lineage>
        <taxon>Eukaryota</taxon>
        <taxon>Fungi</taxon>
        <taxon>Dikarya</taxon>
        <taxon>Ascomycota</taxon>
        <taxon>Saccharomycotina</taxon>
        <taxon>Dipodascomycetes</taxon>
        <taxon>Dipodascales</taxon>
        <taxon>Trichomonascaceae</taxon>
        <taxon>Sugiyamaella</taxon>
    </lineage>
</organism>
<reference evidence="7 8" key="1">
    <citation type="submission" date="2016-02" db="EMBL/GenBank/DDBJ databases">
        <title>Complete genome sequence and transcriptome regulation of the pentose utilising yeast Sugiyamaella lignohabitans.</title>
        <authorList>
            <person name="Bellasio M."/>
            <person name="Peymann A."/>
            <person name="Valli M."/>
            <person name="Sipitzky M."/>
            <person name="Graf A."/>
            <person name="Sauer M."/>
            <person name="Marx H."/>
            <person name="Mattanovich D."/>
        </authorList>
    </citation>
    <scope>NUCLEOTIDE SEQUENCE [LARGE SCALE GENOMIC DNA]</scope>
    <source>
        <strain evidence="7 8">CBS 10342</strain>
    </source>
</reference>
<dbReference type="Proteomes" id="UP000189580">
    <property type="component" value="Chromosome b"/>
</dbReference>
<keyword evidence="4" id="KW-0539">Nucleus</keyword>
<dbReference type="GeneID" id="30034245"/>